<keyword evidence="4" id="KW-0804">Transcription</keyword>
<evidence type="ECO:0000259" key="6">
    <source>
        <dbReference type="PROSITE" id="PS50977"/>
    </source>
</evidence>
<dbReference type="PROSITE" id="PS50977">
    <property type="entry name" value="HTH_TETR_2"/>
    <property type="match status" value="1"/>
</dbReference>
<feature type="DNA-binding region" description="H-T-H motif" evidence="5">
    <location>
        <begin position="32"/>
        <end position="51"/>
    </location>
</feature>
<dbReference type="SUPFAM" id="SSF46689">
    <property type="entry name" value="Homeodomain-like"/>
    <property type="match status" value="1"/>
</dbReference>
<proteinExistence type="predicted"/>
<dbReference type="Gene3D" id="1.10.357.10">
    <property type="entry name" value="Tetracycline Repressor, domain 2"/>
    <property type="match status" value="1"/>
</dbReference>
<evidence type="ECO:0000256" key="3">
    <source>
        <dbReference type="ARBA" id="ARBA00023125"/>
    </source>
</evidence>
<evidence type="ECO:0000256" key="1">
    <source>
        <dbReference type="ARBA" id="ARBA00022491"/>
    </source>
</evidence>
<dbReference type="EMBL" id="BSFL01000002">
    <property type="protein sequence ID" value="GLK80409.1"/>
    <property type="molecule type" value="Genomic_DNA"/>
</dbReference>
<dbReference type="Proteomes" id="UP001143309">
    <property type="component" value="Unassembled WGS sequence"/>
</dbReference>
<keyword evidence="1" id="KW-0678">Repressor</keyword>
<dbReference type="PRINTS" id="PR00455">
    <property type="entry name" value="HTHTETR"/>
</dbReference>
<evidence type="ECO:0000313" key="8">
    <source>
        <dbReference type="Proteomes" id="UP001143309"/>
    </source>
</evidence>
<dbReference type="InterPro" id="IPR001647">
    <property type="entry name" value="HTH_TetR"/>
</dbReference>
<dbReference type="GO" id="GO:0000976">
    <property type="term" value="F:transcription cis-regulatory region binding"/>
    <property type="evidence" value="ECO:0007669"/>
    <property type="project" value="TreeGrafter"/>
</dbReference>
<dbReference type="RefSeq" id="WP_271200869.1">
    <property type="nucleotide sequence ID" value="NZ_BSFL01000002.1"/>
</dbReference>
<organism evidence="7 8">
    <name type="scientific">Methylopila turkensis</name>
    <dbReference type="NCBI Taxonomy" id="1437816"/>
    <lineage>
        <taxon>Bacteria</taxon>
        <taxon>Pseudomonadati</taxon>
        <taxon>Pseudomonadota</taxon>
        <taxon>Alphaproteobacteria</taxon>
        <taxon>Hyphomicrobiales</taxon>
        <taxon>Methylopilaceae</taxon>
        <taxon>Methylopila</taxon>
    </lineage>
</organism>
<dbReference type="InterPro" id="IPR036271">
    <property type="entry name" value="Tet_transcr_reg_TetR-rel_C_sf"/>
</dbReference>
<feature type="domain" description="HTH tetR-type" evidence="6">
    <location>
        <begin position="9"/>
        <end position="69"/>
    </location>
</feature>
<reference evidence="7" key="1">
    <citation type="journal article" date="2014" name="Int. J. Syst. Evol. Microbiol.">
        <title>Complete genome sequence of Corynebacterium casei LMG S-19264T (=DSM 44701T), isolated from a smear-ripened cheese.</title>
        <authorList>
            <consortium name="US DOE Joint Genome Institute (JGI-PGF)"/>
            <person name="Walter F."/>
            <person name="Albersmeier A."/>
            <person name="Kalinowski J."/>
            <person name="Ruckert C."/>
        </authorList>
    </citation>
    <scope>NUCLEOTIDE SEQUENCE</scope>
    <source>
        <strain evidence="7">VKM B-2748</strain>
    </source>
</reference>
<name>A0A9W6N6M3_9HYPH</name>
<dbReference type="Pfam" id="PF08361">
    <property type="entry name" value="TetR_C_2"/>
    <property type="match status" value="1"/>
</dbReference>
<evidence type="ECO:0000313" key="7">
    <source>
        <dbReference type="EMBL" id="GLK80409.1"/>
    </source>
</evidence>
<evidence type="ECO:0000256" key="4">
    <source>
        <dbReference type="ARBA" id="ARBA00023163"/>
    </source>
</evidence>
<dbReference type="InterPro" id="IPR023772">
    <property type="entry name" value="DNA-bd_HTH_TetR-type_CS"/>
</dbReference>
<dbReference type="PROSITE" id="PS01081">
    <property type="entry name" value="HTH_TETR_1"/>
    <property type="match status" value="1"/>
</dbReference>
<dbReference type="GO" id="GO:0003700">
    <property type="term" value="F:DNA-binding transcription factor activity"/>
    <property type="evidence" value="ECO:0007669"/>
    <property type="project" value="TreeGrafter"/>
</dbReference>
<dbReference type="PANTHER" id="PTHR30055:SF240">
    <property type="entry name" value="HTH-TYPE TRANSCRIPTIONAL REGULATOR ACRR"/>
    <property type="match status" value="1"/>
</dbReference>
<dbReference type="InterPro" id="IPR009057">
    <property type="entry name" value="Homeodomain-like_sf"/>
</dbReference>
<reference evidence="7" key="2">
    <citation type="submission" date="2023-01" db="EMBL/GenBank/DDBJ databases">
        <authorList>
            <person name="Sun Q."/>
            <person name="Evtushenko L."/>
        </authorList>
    </citation>
    <scope>NUCLEOTIDE SEQUENCE</scope>
    <source>
        <strain evidence="7">VKM B-2748</strain>
    </source>
</reference>
<evidence type="ECO:0000256" key="5">
    <source>
        <dbReference type="PROSITE-ProRule" id="PRU00335"/>
    </source>
</evidence>
<dbReference type="InterPro" id="IPR013572">
    <property type="entry name" value="Tscrpt_reg_MAATS_C"/>
</dbReference>
<dbReference type="PANTHER" id="PTHR30055">
    <property type="entry name" value="HTH-TYPE TRANSCRIPTIONAL REGULATOR RUTR"/>
    <property type="match status" value="1"/>
</dbReference>
<keyword evidence="3 5" id="KW-0238">DNA-binding</keyword>
<keyword evidence="8" id="KW-1185">Reference proteome</keyword>
<comment type="caution">
    <text evidence="7">The sequence shown here is derived from an EMBL/GenBank/DDBJ whole genome shotgun (WGS) entry which is preliminary data.</text>
</comment>
<dbReference type="InterPro" id="IPR050109">
    <property type="entry name" value="HTH-type_TetR-like_transc_reg"/>
</dbReference>
<evidence type="ECO:0000256" key="2">
    <source>
        <dbReference type="ARBA" id="ARBA00023015"/>
    </source>
</evidence>
<dbReference type="Pfam" id="PF00440">
    <property type="entry name" value="TetR_N"/>
    <property type="match status" value="1"/>
</dbReference>
<dbReference type="SUPFAM" id="SSF48498">
    <property type="entry name" value="Tetracyclin repressor-like, C-terminal domain"/>
    <property type="match status" value="1"/>
</dbReference>
<keyword evidence="2" id="KW-0805">Transcription regulation</keyword>
<sequence>MRKTKAEAEKTRDLILDAAEMSFFENGVARSSLDDIARAAGVTRGAVYWHFENKVDLFMAVQERASLPEEELCARFALQPDRDPLASVGDTVCELFRTIAADERQTRVMAILLLRCEYTDDMVEVIRRQHEAKCSLDAQIAELFQTARDRGQLNRAFTPELAQGAFRALVFGLMRRWLELPEDMDLTTRGCAIVQAFVAALASDPAPA</sequence>
<dbReference type="AlphaFoldDB" id="A0A9W6N6M3"/>
<accession>A0A9W6N6M3</accession>
<gene>
    <name evidence="7" type="ORF">GCM10008174_21500</name>
</gene>
<protein>
    <submittedName>
        <fullName evidence="7">TetR family transcriptional regulator</fullName>
    </submittedName>
</protein>